<dbReference type="RefSeq" id="WP_004959330.1">
    <property type="nucleotide sequence ID" value="NZ_AOLR01000009.1"/>
</dbReference>
<protein>
    <submittedName>
        <fullName evidence="1">Uncharacterized protein</fullName>
    </submittedName>
</protein>
<proteinExistence type="predicted"/>
<name>M0K4Z2_9EURY</name>
<evidence type="ECO:0000313" key="1">
    <source>
        <dbReference type="EMBL" id="EMA14895.1"/>
    </source>
</evidence>
<reference evidence="1 3" key="1">
    <citation type="journal article" date="2014" name="PLoS Genet.">
        <title>Phylogenetically driven sequencing of extremely halophilic archaea reveals strategies for static and dynamic osmo-response.</title>
        <authorList>
            <person name="Becker E.A."/>
            <person name="Seitzer P.M."/>
            <person name="Tritt A."/>
            <person name="Larsen D."/>
            <person name="Krusor M."/>
            <person name="Yao A.I."/>
            <person name="Wu D."/>
            <person name="Madern D."/>
            <person name="Eisen J.A."/>
            <person name="Darling A.E."/>
            <person name="Facciotti M.T."/>
        </authorList>
    </citation>
    <scope>NUCLEOTIDE SEQUENCE [LARGE SCALE GENOMIC DNA]</scope>
    <source>
        <strain evidence="1 3">ATCC 33800</strain>
    </source>
</reference>
<dbReference type="EMBL" id="CP073366">
    <property type="protein sequence ID" value="QUJ71928.1"/>
    <property type="molecule type" value="Genomic_DNA"/>
</dbReference>
<organism evidence="1 3">
    <name type="scientific">Haloarcula marismortui ATCC 33800</name>
    <dbReference type="NCBI Taxonomy" id="662476"/>
    <lineage>
        <taxon>Archaea</taxon>
        <taxon>Methanobacteriati</taxon>
        <taxon>Methanobacteriota</taxon>
        <taxon>Stenosarchaea group</taxon>
        <taxon>Halobacteria</taxon>
        <taxon>Halobacteriales</taxon>
        <taxon>Haloarculaceae</taxon>
        <taxon>Haloarcula</taxon>
    </lineage>
</organism>
<accession>M0K4Z2</accession>
<evidence type="ECO:0000313" key="3">
    <source>
        <dbReference type="Proteomes" id="UP000011659"/>
    </source>
</evidence>
<dbReference type="OrthoDB" id="202342at2157"/>
<reference evidence="2" key="2">
    <citation type="submission" date="2021-04" db="EMBL/GenBank/DDBJ databases">
        <title>Complete Genome sequence and Methylome Analysis of the Haloarchaeon Haloarcula sinaiiensis.</title>
        <authorList>
            <person name="Fomenkov A."/>
            <person name="DasSarma P."/>
            <person name="DasSarma S."/>
            <person name="Roberts R.J."/>
        </authorList>
    </citation>
    <scope>NUCLEOTIDE SEQUENCE</scope>
    <source>
        <strain evidence="2">ATCC 33800</strain>
    </source>
</reference>
<evidence type="ECO:0000313" key="2">
    <source>
        <dbReference type="EMBL" id="QUJ71928.1"/>
    </source>
</evidence>
<dbReference type="GeneID" id="64824238"/>
<dbReference type="KEGG" id="hsin:KDQ40_14740"/>
<gene>
    <name evidence="1" type="ORF">C436_05511</name>
    <name evidence="2" type="ORF">KDQ40_14740</name>
</gene>
<keyword evidence="3" id="KW-1185">Reference proteome</keyword>
<dbReference type="AlphaFoldDB" id="M0K4Z2"/>
<dbReference type="EMBL" id="AOLR01000009">
    <property type="protein sequence ID" value="EMA14895.1"/>
    <property type="molecule type" value="Genomic_DNA"/>
</dbReference>
<sequence>MALLEKPDRQRGFNKERIIRVLLNHSGEDLTKYRVAKLADASESWTRQYTEKLEEQGLIQGTKVVSVHELYEQWLEIRIEPNQLEVSLQQPMELLEETDLRYGLTTYQAENLQQGFLFASTTDFYISPAQISEWLEIVEQKGLLGGGNTRLRVLDDHVFYNSREIDGFETVSTPQLILDLLPEGGPCKEAAEKLIESFHGEQVW</sequence>
<dbReference type="Proteomes" id="UP000682967">
    <property type="component" value="Chromosome"/>
</dbReference>
<dbReference type="Proteomes" id="UP000011659">
    <property type="component" value="Unassembled WGS sequence"/>
</dbReference>